<dbReference type="AlphaFoldDB" id="Q0RMS8"/>
<evidence type="ECO:0000256" key="4">
    <source>
        <dbReference type="ARBA" id="ARBA00023033"/>
    </source>
</evidence>
<dbReference type="RefSeq" id="WP_011603678.1">
    <property type="nucleotide sequence ID" value="NC_008278.1"/>
</dbReference>
<dbReference type="GO" id="GO:0008726">
    <property type="term" value="F:alkanesulfonate monooxygenase activity"/>
    <property type="evidence" value="ECO:0007669"/>
    <property type="project" value="TreeGrafter"/>
</dbReference>
<gene>
    <name evidence="6" type="ordered locus">FRAAL2522</name>
</gene>
<dbReference type="Proteomes" id="UP000000657">
    <property type="component" value="Chromosome"/>
</dbReference>
<dbReference type="KEGG" id="fal:FRAAL2522"/>
<dbReference type="SUPFAM" id="SSF51679">
    <property type="entry name" value="Bacterial luciferase-like"/>
    <property type="match status" value="1"/>
</dbReference>
<dbReference type="HOGENOM" id="CLU_027853_7_0_11"/>
<dbReference type="OrthoDB" id="3206024at2"/>
<sequence>MQFGIVTFSTDEGIRPDDLAVAVEGHGFDHLFLTEHSNIPASRETPYPGGGELPPEYLRTYDPFVALTIAAHATNTLRIGTGMCLLGQRDPIHTAKSVASLDQLSGGRFLFGVGAGWNVEEMRQHGTEPRLRTRLVGERVQAMKALWSDDVASFDGELVRIAPTTVRPRPAQTPHPPIVLGGMGPTVIDRVLEYADIWAPNPGWPPMPDLADRIAELRTRSAERGRGHIPVYLFGMAADADRIAAYEAMGVDACVFLLQTAPRDQTLDALRLIAKTAGLT</sequence>
<protein>
    <submittedName>
        <fullName evidence="6">N5,N10-methylenetetrahydromethanopterin reductase-related protein</fullName>
    </submittedName>
</protein>
<organism evidence="6 7">
    <name type="scientific">Frankia alni (strain DSM 45986 / CECT 9034 / ACN14a)</name>
    <dbReference type="NCBI Taxonomy" id="326424"/>
    <lineage>
        <taxon>Bacteria</taxon>
        <taxon>Bacillati</taxon>
        <taxon>Actinomycetota</taxon>
        <taxon>Actinomycetes</taxon>
        <taxon>Frankiales</taxon>
        <taxon>Frankiaceae</taxon>
        <taxon>Frankia</taxon>
    </lineage>
</organism>
<evidence type="ECO:0000313" key="7">
    <source>
        <dbReference type="Proteomes" id="UP000000657"/>
    </source>
</evidence>
<reference evidence="6 7" key="1">
    <citation type="journal article" date="2007" name="Genome Res.">
        <title>Genome characteristics of facultatively symbiotic Frankia sp. strains reflect host range and host plant biogeography.</title>
        <authorList>
            <person name="Normand P."/>
            <person name="Lapierre P."/>
            <person name="Tisa L.S."/>
            <person name="Gogarten J.P."/>
            <person name="Alloisio N."/>
            <person name="Bagnarol E."/>
            <person name="Bassi C.A."/>
            <person name="Berry A.M."/>
            <person name="Bickhart D.M."/>
            <person name="Choisne N."/>
            <person name="Couloux A."/>
            <person name="Cournoyer B."/>
            <person name="Cruveiller S."/>
            <person name="Daubin V."/>
            <person name="Demange N."/>
            <person name="Francino M.P."/>
            <person name="Goltsman E."/>
            <person name="Huang Y."/>
            <person name="Kopp O.R."/>
            <person name="Labarre L."/>
            <person name="Lapidus A."/>
            <person name="Lavire C."/>
            <person name="Marechal J."/>
            <person name="Martinez M."/>
            <person name="Mastronunzio J.E."/>
            <person name="Mullin B.C."/>
            <person name="Niemann J."/>
            <person name="Pujic P."/>
            <person name="Rawnsley T."/>
            <person name="Rouy Z."/>
            <person name="Schenowitz C."/>
            <person name="Sellstedt A."/>
            <person name="Tavares F."/>
            <person name="Tomkins J.P."/>
            <person name="Vallenet D."/>
            <person name="Valverde C."/>
            <person name="Wall L.G."/>
            <person name="Wang Y."/>
            <person name="Medigue C."/>
            <person name="Benson D.R."/>
        </authorList>
    </citation>
    <scope>NUCLEOTIDE SEQUENCE [LARGE SCALE GENOMIC DNA]</scope>
    <source>
        <strain evidence="7">DSM 45986 / CECT 9034 / ACN14a</strain>
    </source>
</reference>
<feature type="domain" description="Luciferase-like" evidence="5">
    <location>
        <begin position="18"/>
        <end position="248"/>
    </location>
</feature>
<accession>Q0RMS8</accession>
<keyword evidence="7" id="KW-1185">Reference proteome</keyword>
<proteinExistence type="predicted"/>
<keyword evidence="3" id="KW-0560">Oxidoreductase</keyword>
<dbReference type="InterPro" id="IPR019921">
    <property type="entry name" value="Lucif-like_OxRdtase_Rv2161c"/>
</dbReference>
<dbReference type="PANTHER" id="PTHR42847">
    <property type="entry name" value="ALKANESULFONATE MONOOXYGENASE"/>
    <property type="match status" value="1"/>
</dbReference>
<dbReference type="InterPro" id="IPR050172">
    <property type="entry name" value="SsuD_RutA_monooxygenase"/>
</dbReference>
<dbReference type="Pfam" id="PF00296">
    <property type="entry name" value="Bac_luciferase"/>
    <property type="match status" value="1"/>
</dbReference>
<dbReference type="Gene3D" id="3.20.20.30">
    <property type="entry name" value="Luciferase-like domain"/>
    <property type="match status" value="1"/>
</dbReference>
<name>Q0RMS8_FRAAA</name>
<dbReference type="GO" id="GO:0046306">
    <property type="term" value="P:alkanesulfonate catabolic process"/>
    <property type="evidence" value="ECO:0007669"/>
    <property type="project" value="TreeGrafter"/>
</dbReference>
<evidence type="ECO:0000256" key="3">
    <source>
        <dbReference type="ARBA" id="ARBA00023002"/>
    </source>
</evidence>
<evidence type="ECO:0000259" key="5">
    <source>
        <dbReference type="Pfam" id="PF00296"/>
    </source>
</evidence>
<dbReference type="EMBL" id="CT573213">
    <property type="protein sequence ID" value="CAJ61169.1"/>
    <property type="molecule type" value="Genomic_DNA"/>
</dbReference>
<evidence type="ECO:0000256" key="1">
    <source>
        <dbReference type="ARBA" id="ARBA00022630"/>
    </source>
</evidence>
<dbReference type="STRING" id="326424.FRAAL2522"/>
<dbReference type="InterPro" id="IPR011251">
    <property type="entry name" value="Luciferase-like_dom"/>
</dbReference>
<dbReference type="PANTHER" id="PTHR42847:SF4">
    <property type="entry name" value="ALKANESULFONATE MONOOXYGENASE-RELATED"/>
    <property type="match status" value="1"/>
</dbReference>
<dbReference type="eggNOG" id="COG2141">
    <property type="taxonomic scope" value="Bacteria"/>
</dbReference>
<dbReference type="NCBIfam" id="TIGR03619">
    <property type="entry name" value="F420_Rv2161c"/>
    <property type="match status" value="1"/>
</dbReference>
<keyword evidence="4" id="KW-0503">Monooxygenase</keyword>
<keyword evidence="1" id="KW-0285">Flavoprotein</keyword>
<evidence type="ECO:0000313" key="6">
    <source>
        <dbReference type="EMBL" id="CAJ61169.1"/>
    </source>
</evidence>
<keyword evidence="2" id="KW-0288">FMN</keyword>
<evidence type="ECO:0000256" key="2">
    <source>
        <dbReference type="ARBA" id="ARBA00022643"/>
    </source>
</evidence>
<dbReference type="InterPro" id="IPR036661">
    <property type="entry name" value="Luciferase-like_sf"/>
</dbReference>